<dbReference type="Proteomes" id="UP000033115">
    <property type="component" value="Chromosome"/>
</dbReference>
<keyword evidence="2" id="KW-1185">Reference proteome</keyword>
<organism evidence="1 2">
    <name type="scientific">Clostridium scatologenes</name>
    <dbReference type="NCBI Taxonomy" id="1548"/>
    <lineage>
        <taxon>Bacteria</taxon>
        <taxon>Bacillati</taxon>
        <taxon>Bacillota</taxon>
        <taxon>Clostridia</taxon>
        <taxon>Eubacteriales</taxon>
        <taxon>Clostridiaceae</taxon>
        <taxon>Clostridium</taxon>
    </lineage>
</organism>
<dbReference type="KEGG" id="csq:CSCA_4015"/>
<gene>
    <name evidence="1" type="ORF">CSCA_4015</name>
</gene>
<protein>
    <recommendedName>
        <fullName evidence="3">Metal-binding protein</fullName>
    </recommendedName>
</protein>
<dbReference type="HOGENOM" id="CLU_2583412_0_0_9"/>
<evidence type="ECO:0000313" key="1">
    <source>
        <dbReference type="EMBL" id="AKA71140.1"/>
    </source>
</evidence>
<dbReference type="AlphaFoldDB" id="A0A0E3M9K5"/>
<dbReference type="EMBL" id="CP009933">
    <property type="protein sequence ID" value="AKA71140.1"/>
    <property type="molecule type" value="Genomic_DNA"/>
</dbReference>
<dbReference type="RefSeq" id="WP_029161184.1">
    <property type="nucleotide sequence ID" value="NZ_CP009933.1"/>
</dbReference>
<dbReference type="STRING" id="1548.CSCA_4015"/>
<sequence length="80" mass="9006">MTIKEIMKYIESEYSVINDTPCEICGGQYLAEDLNIDLIDDIPYDVCSCVCSNCGHEKSFEFCAPFIDDDGLKKAKNILN</sequence>
<evidence type="ECO:0008006" key="3">
    <source>
        <dbReference type="Google" id="ProtNLM"/>
    </source>
</evidence>
<evidence type="ECO:0000313" key="2">
    <source>
        <dbReference type="Proteomes" id="UP000033115"/>
    </source>
</evidence>
<accession>A0A0E3M9K5</accession>
<name>A0A0E3M9K5_CLOSL</name>
<proteinExistence type="predicted"/>
<reference evidence="1 2" key="1">
    <citation type="journal article" date="2015" name="J. Biotechnol.">
        <title>Complete genome sequence of a malodorant-producing acetogen, Clostridium scatologenes ATCC 25775(T).</title>
        <authorList>
            <person name="Zhu Z."/>
            <person name="Guo T."/>
            <person name="Zheng H."/>
            <person name="Song T."/>
            <person name="Ouyang P."/>
            <person name="Xie J."/>
        </authorList>
    </citation>
    <scope>NUCLEOTIDE SEQUENCE [LARGE SCALE GENOMIC DNA]</scope>
    <source>
        <strain evidence="1 2">ATCC 25775</strain>
    </source>
</reference>